<dbReference type="GO" id="GO:0016592">
    <property type="term" value="C:mediator complex"/>
    <property type="evidence" value="ECO:0007669"/>
    <property type="project" value="InterPro"/>
</dbReference>
<dbReference type="GO" id="GO:0006355">
    <property type="term" value="P:regulation of DNA-templated transcription"/>
    <property type="evidence" value="ECO:0007669"/>
    <property type="project" value="InterPro"/>
</dbReference>
<evidence type="ECO:0000313" key="9">
    <source>
        <dbReference type="EMBL" id="WFD20074.1"/>
    </source>
</evidence>
<dbReference type="EMBL" id="CP119911">
    <property type="protein sequence ID" value="WFD20074.1"/>
    <property type="molecule type" value="Genomic_DNA"/>
</dbReference>
<comment type="subcellular location">
    <subcellularLocation>
        <location evidence="1 8">Nucleus</location>
    </subcellularLocation>
</comment>
<dbReference type="GO" id="GO:0003712">
    <property type="term" value="F:transcription coregulator activity"/>
    <property type="evidence" value="ECO:0007669"/>
    <property type="project" value="InterPro"/>
</dbReference>
<evidence type="ECO:0000256" key="1">
    <source>
        <dbReference type="ARBA" id="ARBA00004123"/>
    </source>
</evidence>
<keyword evidence="5 8" id="KW-0010">Activator</keyword>
<evidence type="ECO:0000256" key="7">
    <source>
        <dbReference type="ARBA" id="ARBA00023242"/>
    </source>
</evidence>
<sequence length="312" mass="35159">MPPAGDAPQDLDSVRQANQQRFSRDLEFLSALSNPFYLHQLSQQGYFDDPAFLCYLDYLDYFRAPAYAKYLTYPQALHFLGLLKHASFRSAVADSALLTGLRGAGLRTFHATRRASDKNLKLRDEDIRSPLVRLVDPASGQLQGPFQPRDILAKIDRKAYALLQVTDAPPEARARAEWHMDELPICRLISKRQAYQKEREKKKAPPSAAPPKVLQLSWNVTANDITHKIARARKDLERGARLRTVIVSKKGTPRVLPGSQEDERRTALVDTLLRDLCAPHDNSDVDIARVAQGPTWKNGRSLVEWTLEGVTP</sequence>
<keyword evidence="10" id="KW-1185">Reference proteome</keyword>
<protein>
    <recommendedName>
        <fullName evidence="3 8">Mediator of RNA polymerase II transcription subunit 31</fullName>
    </recommendedName>
</protein>
<dbReference type="AlphaFoldDB" id="A0AAF0E898"/>
<evidence type="ECO:0000256" key="3">
    <source>
        <dbReference type="ARBA" id="ARBA00019660"/>
    </source>
</evidence>
<evidence type="ECO:0000256" key="6">
    <source>
        <dbReference type="ARBA" id="ARBA00023163"/>
    </source>
</evidence>
<dbReference type="Gene3D" id="3.30.110.10">
    <property type="entry name" value="Translation initiation factor 3 (IF-3), C-terminal domain"/>
    <property type="match status" value="1"/>
</dbReference>
<gene>
    <name evidence="9" type="ORF">MCAP1_002318</name>
</gene>
<dbReference type="Gene3D" id="1.10.10.1340">
    <property type="entry name" value="Mediator of RNA polymerase II, submodule Med31 (Soh1)"/>
    <property type="match status" value="1"/>
</dbReference>
<evidence type="ECO:0000256" key="5">
    <source>
        <dbReference type="ARBA" id="ARBA00023159"/>
    </source>
</evidence>
<organism evidence="9 10">
    <name type="scientific">Malassezia caprae</name>
    <dbReference type="NCBI Taxonomy" id="1381934"/>
    <lineage>
        <taxon>Eukaryota</taxon>
        <taxon>Fungi</taxon>
        <taxon>Dikarya</taxon>
        <taxon>Basidiomycota</taxon>
        <taxon>Ustilaginomycotina</taxon>
        <taxon>Malasseziomycetes</taxon>
        <taxon>Malasseziales</taxon>
        <taxon>Malasseziaceae</taxon>
        <taxon>Malassezia</taxon>
    </lineage>
</organism>
<comment type="subunit">
    <text evidence="8">Component of the Mediator complex.</text>
</comment>
<reference evidence="9" key="1">
    <citation type="submission" date="2023-03" db="EMBL/GenBank/DDBJ databases">
        <title>Mating type loci evolution in Malassezia.</title>
        <authorList>
            <person name="Coelho M.A."/>
        </authorList>
    </citation>
    <scope>NUCLEOTIDE SEQUENCE</scope>
    <source>
        <strain evidence="9">CBS 10434</strain>
    </source>
</reference>
<dbReference type="Proteomes" id="UP001220961">
    <property type="component" value="Chromosome 4"/>
</dbReference>
<comment type="similarity">
    <text evidence="2 8">Belongs to the Mediator complex subunit 31 family.</text>
</comment>
<accession>A0AAF0E898</accession>
<dbReference type="GO" id="GO:0003743">
    <property type="term" value="F:translation initiation factor activity"/>
    <property type="evidence" value="ECO:0007669"/>
    <property type="project" value="InterPro"/>
</dbReference>
<dbReference type="Pfam" id="PF05669">
    <property type="entry name" value="Med31"/>
    <property type="match status" value="1"/>
</dbReference>
<dbReference type="PANTHER" id="PTHR13186">
    <property type="entry name" value="MEDIATOR OF RNA POLYMERASE II TRANSCRIPTION SUBUNIT 31"/>
    <property type="match status" value="1"/>
</dbReference>
<keyword evidence="4 8" id="KW-0805">Transcription regulation</keyword>
<keyword evidence="7 8" id="KW-0539">Nucleus</keyword>
<evidence type="ECO:0000256" key="4">
    <source>
        <dbReference type="ARBA" id="ARBA00023015"/>
    </source>
</evidence>
<dbReference type="InterPro" id="IPR036788">
    <property type="entry name" value="T_IF-3_C_sf"/>
</dbReference>
<proteinExistence type="inferred from homology"/>
<name>A0AAF0E898_9BASI</name>
<comment type="function">
    <text evidence="8">Component of the Mediator complex, a coactivator involved in the regulated transcription of nearly all RNA polymerase II-dependent genes. Mediator functions as a bridge to convey information from gene-specific regulatory proteins to the basal RNA polymerase II transcription machinery. Mediator is recruited to promoters by direct interactions with regulatory proteins and serves as a scaffold for the assembly of a functional preinitiation complex with RNA polymerase II and the general transcription factors.</text>
</comment>
<dbReference type="InterPro" id="IPR036787">
    <property type="entry name" value="T_IF-3_N_sf"/>
</dbReference>
<dbReference type="Gene3D" id="3.10.20.80">
    <property type="entry name" value="Translation initiation factor 3 (IF-3), N-terminal domain"/>
    <property type="match status" value="1"/>
</dbReference>
<evidence type="ECO:0000256" key="2">
    <source>
        <dbReference type="ARBA" id="ARBA00006378"/>
    </source>
</evidence>
<dbReference type="InterPro" id="IPR008831">
    <property type="entry name" value="Mediator_Med31"/>
</dbReference>
<evidence type="ECO:0000256" key="8">
    <source>
        <dbReference type="RuleBase" id="RU364129"/>
    </source>
</evidence>
<dbReference type="InterPro" id="IPR038089">
    <property type="entry name" value="Med31_sf"/>
</dbReference>
<evidence type="ECO:0000313" key="10">
    <source>
        <dbReference type="Proteomes" id="UP001220961"/>
    </source>
</evidence>
<keyword evidence="6 8" id="KW-0804">Transcription</keyword>